<dbReference type="EMBL" id="SMAP01000011">
    <property type="protein sequence ID" value="TCT20519.1"/>
    <property type="molecule type" value="Genomic_DNA"/>
</dbReference>
<organism evidence="1 2">
    <name type="scientific">Thermomonas haemolytica</name>
    <dbReference type="NCBI Taxonomy" id="141949"/>
    <lineage>
        <taxon>Bacteria</taxon>
        <taxon>Pseudomonadati</taxon>
        <taxon>Pseudomonadota</taxon>
        <taxon>Gammaproteobacteria</taxon>
        <taxon>Lysobacterales</taxon>
        <taxon>Lysobacteraceae</taxon>
        <taxon>Thermomonas</taxon>
    </lineage>
</organism>
<accession>A0A4R3N1K7</accession>
<evidence type="ECO:0000313" key="1">
    <source>
        <dbReference type="EMBL" id="TCT20519.1"/>
    </source>
</evidence>
<protein>
    <submittedName>
        <fullName evidence="1">Uncharacterized protein</fullName>
    </submittedName>
</protein>
<comment type="caution">
    <text evidence="1">The sequence shown here is derived from an EMBL/GenBank/DDBJ whole genome shotgun (WGS) entry which is preliminary data.</text>
</comment>
<keyword evidence="2" id="KW-1185">Reference proteome</keyword>
<dbReference type="RefSeq" id="WP_114961011.1">
    <property type="nucleotide sequence ID" value="NZ_MSZW01000026.1"/>
</dbReference>
<proteinExistence type="predicted"/>
<evidence type="ECO:0000313" key="2">
    <source>
        <dbReference type="Proteomes" id="UP000295414"/>
    </source>
</evidence>
<reference evidence="1 2" key="1">
    <citation type="submission" date="2019-03" db="EMBL/GenBank/DDBJ databases">
        <title>Genomic Encyclopedia of Type Strains, Phase IV (KMG-IV): sequencing the most valuable type-strain genomes for metagenomic binning, comparative biology and taxonomic classification.</title>
        <authorList>
            <person name="Goeker M."/>
        </authorList>
    </citation>
    <scope>NUCLEOTIDE SEQUENCE [LARGE SCALE GENOMIC DNA]</scope>
    <source>
        <strain evidence="1 2">DSM 13605</strain>
    </source>
</reference>
<name>A0A4R3N1K7_9GAMM</name>
<dbReference type="AlphaFoldDB" id="A0A4R3N1K7"/>
<gene>
    <name evidence="1" type="ORF">EDC34_1116</name>
</gene>
<dbReference type="Proteomes" id="UP000295414">
    <property type="component" value="Unassembled WGS sequence"/>
</dbReference>
<sequence>MSWDPFQRAVLAELGHDAYRVAVAPSGSAPVAVAGQSAPEEAGSGAGMEIDARDAALLAKLAQAARLSPQTLRAQAGIADLLPRLRTDPAAKRALWPRLRALRRGRA</sequence>